<feature type="domain" description="Methyltransferase" evidence="5">
    <location>
        <begin position="125"/>
        <end position="255"/>
    </location>
</feature>
<dbReference type="GO" id="GO:0102559">
    <property type="term" value="F:peptide chain release factor N(5)-glutamine methyltransferase activity"/>
    <property type="evidence" value="ECO:0007669"/>
    <property type="project" value="UniProtKB-EC"/>
</dbReference>
<dbReference type="PROSITE" id="PS00092">
    <property type="entry name" value="N6_MTASE"/>
    <property type="match status" value="1"/>
</dbReference>
<dbReference type="InterPro" id="IPR019874">
    <property type="entry name" value="RF_methyltr_PrmC"/>
</dbReference>
<comment type="function">
    <text evidence="4">Methylates the class 1 translation termination release factors RF1/PrfA and RF2/PrfB on the glutamine residue of the universally conserved GGQ motif.</text>
</comment>
<dbReference type="NCBIfam" id="TIGR00536">
    <property type="entry name" value="hemK_fam"/>
    <property type="match status" value="1"/>
</dbReference>
<evidence type="ECO:0000313" key="7">
    <source>
        <dbReference type="EMBL" id="MDA4845853.1"/>
    </source>
</evidence>
<dbReference type="InterPro" id="IPR025714">
    <property type="entry name" value="Methyltranfer_dom"/>
</dbReference>
<dbReference type="NCBIfam" id="TIGR03534">
    <property type="entry name" value="RF_mod_PrmC"/>
    <property type="match status" value="1"/>
</dbReference>
<dbReference type="EC" id="2.1.1.297" evidence="4"/>
<evidence type="ECO:0000313" key="8">
    <source>
        <dbReference type="Proteomes" id="UP001148313"/>
    </source>
</evidence>
<proteinExistence type="inferred from homology"/>
<evidence type="ECO:0000259" key="6">
    <source>
        <dbReference type="Pfam" id="PF17827"/>
    </source>
</evidence>
<organism evidence="7 8">
    <name type="scientific">Hoeflea poritis</name>
    <dbReference type="NCBI Taxonomy" id="2993659"/>
    <lineage>
        <taxon>Bacteria</taxon>
        <taxon>Pseudomonadati</taxon>
        <taxon>Pseudomonadota</taxon>
        <taxon>Alphaproteobacteria</taxon>
        <taxon>Hyphomicrobiales</taxon>
        <taxon>Rhizobiaceae</taxon>
        <taxon>Hoeflea</taxon>
    </lineage>
</organism>
<evidence type="ECO:0000259" key="5">
    <source>
        <dbReference type="Pfam" id="PF13847"/>
    </source>
</evidence>
<comment type="catalytic activity">
    <reaction evidence="4">
        <text>L-glutaminyl-[peptide chain release factor] + S-adenosyl-L-methionine = N(5)-methyl-L-glutaminyl-[peptide chain release factor] + S-adenosyl-L-homocysteine + H(+)</text>
        <dbReference type="Rhea" id="RHEA:42896"/>
        <dbReference type="Rhea" id="RHEA-COMP:10271"/>
        <dbReference type="Rhea" id="RHEA-COMP:10272"/>
        <dbReference type="ChEBI" id="CHEBI:15378"/>
        <dbReference type="ChEBI" id="CHEBI:30011"/>
        <dbReference type="ChEBI" id="CHEBI:57856"/>
        <dbReference type="ChEBI" id="CHEBI:59789"/>
        <dbReference type="ChEBI" id="CHEBI:61891"/>
        <dbReference type="EC" id="2.1.1.297"/>
    </reaction>
</comment>
<feature type="binding site" evidence="4">
    <location>
        <position position="156"/>
    </location>
    <ligand>
        <name>S-adenosyl-L-methionine</name>
        <dbReference type="ChEBI" id="CHEBI:59789"/>
    </ligand>
</feature>
<dbReference type="EMBL" id="JAPJZH010000005">
    <property type="protein sequence ID" value="MDA4845853.1"/>
    <property type="molecule type" value="Genomic_DNA"/>
</dbReference>
<evidence type="ECO:0000256" key="4">
    <source>
        <dbReference type="HAMAP-Rule" id="MF_02126"/>
    </source>
</evidence>
<dbReference type="Proteomes" id="UP001148313">
    <property type="component" value="Unassembled WGS sequence"/>
</dbReference>
<keyword evidence="8" id="KW-1185">Reference proteome</keyword>
<gene>
    <name evidence="4 7" type="primary">prmC</name>
    <name evidence="7" type="ORF">OOZ53_10870</name>
</gene>
<dbReference type="GO" id="GO:0032259">
    <property type="term" value="P:methylation"/>
    <property type="evidence" value="ECO:0007669"/>
    <property type="project" value="UniProtKB-KW"/>
</dbReference>
<dbReference type="Gene3D" id="1.10.8.10">
    <property type="entry name" value="DNA helicase RuvA subunit, C-terminal domain"/>
    <property type="match status" value="1"/>
</dbReference>
<dbReference type="SUPFAM" id="SSF53335">
    <property type="entry name" value="S-adenosyl-L-methionine-dependent methyltransferases"/>
    <property type="match status" value="1"/>
</dbReference>
<feature type="binding site" evidence="4">
    <location>
        <begin position="133"/>
        <end position="137"/>
    </location>
    <ligand>
        <name>S-adenosyl-L-methionine</name>
        <dbReference type="ChEBI" id="CHEBI:59789"/>
    </ligand>
</feature>
<feature type="binding site" evidence="4">
    <location>
        <position position="199"/>
    </location>
    <ligand>
        <name>S-adenosyl-L-methionine</name>
        <dbReference type="ChEBI" id="CHEBI:59789"/>
    </ligand>
</feature>
<protein>
    <recommendedName>
        <fullName evidence="4">Release factor glutamine methyltransferase</fullName>
        <shortName evidence="4">RF MTase</shortName>
        <ecNumber evidence="4">2.1.1.297</ecNumber>
    </recommendedName>
    <alternativeName>
        <fullName evidence="4">N5-glutamine methyltransferase PrmC</fullName>
    </alternativeName>
    <alternativeName>
        <fullName evidence="4">Protein-(glutamine-N5) MTase PrmC</fullName>
    </alternativeName>
    <alternativeName>
        <fullName evidence="4">Protein-glutamine N-methyltransferase PrmC</fullName>
    </alternativeName>
</protein>
<dbReference type="InterPro" id="IPR002052">
    <property type="entry name" value="DNA_methylase_N6_adenine_CS"/>
</dbReference>
<feature type="binding site" evidence="4">
    <location>
        <begin position="199"/>
        <end position="202"/>
    </location>
    <ligand>
        <name>substrate</name>
    </ligand>
</feature>
<dbReference type="CDD" id="cd02440">
    <property type="entry name" value="AdoMet_MTases"/>
    <property type="match status" value="1"/>
</dbReference>
<comment type="caution">
    <text evidence="7">The sequence shown here is derived from an EMBL/GenBank/DDBJ whole genome shotgun (WGS) entry which is preliminary data.</text>
</comment>
<feature type="domain" description="Release factor glutamine methyltransferase N-terminal" evidence="6">
    <location>
        <begin position="15"/>
        <end position="84"/>
    </location>
</feature>
<evidence type="ECO:0000256" key="2">
    <source>
        <dbReference type="ARBA" id="ARBA00022679"/>
    </source>
</evidence>
<dbReference type="InterPro" id="IPR040758">
    <property type="entry name" value="PrmC_N"/>
</dbReference>
<keyword evidence="3 4" id="KW-0949">S-adenosyl-L-methionine</keyword>
<feature type="binding site" evidence="4">
    <location>
        <position position="185"/>
    </location>
    <ligand>
        <name>S-adenosyl-L-methionine</name>
        <dbReference type="ChEBI" id="CHEBI:59789"/>
    </ligand>
</feature>
<sequence>MPDEGLPAGSTRDALVAELKRRFETEGLPEPDSDARALVCGLLDIGLTELVLDREAPVSANELEQVRAAAARRCGREPVHRILGHRPFFGLDLALSAETLEPRPDTETLVRAVLPFAKNHAAQNGGCRLLDLGTGSGAICLAVLSEVATARGVGSDISEDALRTARDNARRAGVRNRFETVKSAWFTNIEGVFDLIVSNPPYIPTGEIAGLEPEVRDFDPVAALDGGPDGLDAYRAIAARANAHLAPGGRIAVETGFDQHCAVAALFEEASFLLLERVRDFGGNDRVLVFSKSASGQ</sequence>
<dbReference type="InterPro" id="IPR050320">
    <property type="entry name" value="N5-glutamine_MTase"/>
</dbReference>
<evidence type="ECO:0000256" key="3">
    <source>
        <dbReference type="ARBA" id="ARBA00022691"/>
    </source>
</evidence>
<keyword evidence="2 4" id="KW-0808">Transferase</keyword>
<name>A0ABT4VMA6_9HYPH</name>
<comment type="similarity">
    <text evidence="4">Belongs to the protein N5-glutamine methyltransferase family. PrmC subfamily.</text>
</comment>
<reference evidence="7" key="1">
    <citation type="submission" date="2022-11" db="EMBL/GenBank/DDBJ databases">
        <title>Hoeflea poritis sp. nov., isolated from scleractinian coral Porites lutea.</title>
        <authorList>
            <person name="Zhang G."/>
            <person name="Wei Q."/>
            <person name="Cai L."/>
        </authorList>
    </citation>
    <scope>NUCLEOTIDE SEQUENCE</scope>
    <source>
        <strain evidence="7">E7-10</strain>
    </source>
</reference>
<dbReference type="Pfam" id="PF17827">
    <property type="entry name" value="PrmC_N"/>
    <property type="match status" value="1"/>
</dbReference>
<dbReference type="PANTHER" id="PTHR18895">
    <property type="entry name" value="HEMK METHYLTRANSFERASE"/>
    <property type="match status" value="1"/>
</dbReference>
<dbReference type="PANTHER" id="PTHR18895:SF74">
    <property type="entry name" value="MTRF1L RELEASE FACTOR GLUTAMINE METHYLTRANSFERASE"/>
    <property type="match status" value="1"/>
</dbReference>
<dbReference type="Gene3D" id="3.40.50.150">
    <property type="entry name" value="Vaccinia Virus protein VP39"/>
    <property type="match status" value="1"/>
</dbReference>
<keyword evidence="1 4" id="KW-0489">Methyltransferase</keyword>
<dbReference type="InterPro" id="IPR029063">
    <property type="entry name" value="SAM-dependent_MTases_sf"/>
</dbReference>
<dbReference type="InterPro" id="IPR004556">
    <property type="entry name" value="HemK-like"/>
</dbReference>
<accession>A0ABT4VMA6</accession>
<dbReference type="Pfam" id="PF13847">
    <property type="entry name" value="Methyltransf_31"/>
    <property type="match status" value="1"/>
</dbReference>
<dbReference type="RefSeq" id="WP_271089533.1">
    <property type="nucleotide sequence ID" value="NZ_JAPJZH010000005.1"/>
</dbReference>
<evidence type="ECO:0000256" key="1">
    <source>
        <dbReference type="ARBA" id="ARBA00022603"/>
    </source>
</evidence>
<dbReference type="HAMAP" id="MF_02126">
    <property type="entry name" value="RF_methyltr_PrmC"/>
    <property type="match status" value="1"/>
</dbReference>